<feature type="binding site" evidence="7">
    <location>
        <position position="183"/>
    </location>
    <ligand>
        <name>3-phosphoshikimate</name>
        <dbReference type="ChEBI" id="CHEBI:145989"/>
    </ligand>
</feature>
<feature type="binding site" evidence="7">
    <location>
        <position position="133"/>
    </location>
    <ligand>
        <name>phosphoenolpyruvate</name>
        <dbReference type="ChEBI" id="CHEBI:58702"/>
    </ligand>
</feature>
<feature type="binding site" evidence="7">
    <location>
        <position position="359"/>
    </location>
    <ligand>
        <name>phosphoenolpyruvate</name>
        <dbReference type="ChEBI" id="CHEBI:58702"/>
    </ligand>
</feature>
<evidence type="ECO:0000256" key="2">
    <source>
        <dbReference type="ARBA" id="ARBA00009948"/>
    </source>
</evidence>
<protein>
    <recommendedName>
        <fullName evidence="7">3-phosphoshikimate 1-carboxyvinyltransferase</fullName>
        <ecNumber evidence="7">2.5.1.19</ecNumber>
    </recommendedName>
    <alternativeName>
        <fullName evidence="7">5-enolpyruvylshikimate-3-phosphate synthase</fullName>
        <shortName evidence="7">EPSP synthase</shortName>
        <shortName evidence="7">EPSPS</shortName>
    </alternativeName>
</protein>
<evidence type="ECO:0000313" key="10">
    <source>
        <dbReference type="Proteomes" id="UP000256388"/>
    </source>
</evidence>
<feature type="binding site" evidence="7">
    <location>
        <position position="183"/>
    </location>
    <ligand>
        <name>phosphoenolpyruvate</name>
        <dbReference type="ChEBI" id="CHEBI:58702"/>
    </ligand>
</feature>
<evidence type="ECO:0000256" key="6">
    <source>
        <dbReference type="ARBA" id="ARBA00044633"/>
    </source>
</evidence>
<comment type="function">
    <text evidence="7">Catalyzes the transfer of the enolpyruvyl moiety of phosphoenolpyruvate (PEP) to the 5-hydroxyl of shikimate-3-phosphate (S3P) to produce enolpyruvyl shikimate-3-phosphate and inorganic phosphate.</text>
</comment>
<dbReference type="CDD" id="cd01556">
    <property type="entry name" value="EPSP_synthase"/>
    <property type="match status" value="1"/>
</dbReference>
<evidence type="ECO:0000256" key="3">
    <source>
        <dbReference type="ARBA" id="ARBA00022605"/>
    </source>
</evidence>
<dbReference type="SUPFAM" id="SSF55205">
    <property type="entry name" value="EPT/RTPC-like"/>
    <property type="match status" value="1"/>
</dbReference>
<evidence type="ECO:0000256" key="1">
    <source>
        <dbReference type="ARBA" id="ARBA00004811"/>
    </source>
</evidence>
<organism evidence="9 10">
    <name type="scientific">Pelolinea submarina</name>
    <dbReference type="NCBI Taxonomy" id="913107"/>
    <lineage>
        <taxon>Bacteria</taxon>
        <taxon>Bacillati</taxon>
        <taxon>Chloroflexota</taxon>
        <taxon>Anaerolineae</taxon>
        <taxon>Anaerolineales</taxon>
        <taxon>Anaerolineaceae</taxon>
        <taxon>Pelolinea</taxon>
    </lineage>
</organism>
<feature type="active site" description="Proton acceptor" evidence="7">
    <location>
        <position position="328"/>
    </location>
</feature>
<feature type="binding site" evidence="7">
    <location>
        <position position="105"/>
    </location>
    <ligand>
        <name>phosphoenolpyruvate</name>
        <dbReference type="ChEBI" id="CHEBI:58702"/>
    </ligand>
</feature>
<dbReference type="NCBIfam" id="TIGR01356">
    <property type="entry name" value="aroA"/>
    <property type="match status" value="1"/>
</dbReference>
<dbReference type="GO" id="GO:0009073">
    <property type="term" value="P:aromatic amino acid family biosynthetic process"/>
    <property type="evidence" value="ECO:0007669"/>
    <property type="project" value="UniProtKB-KW"/>
</dbReference>
<keyword evidence="7" id="KW-0963">Cytoplasm</keyword>
<comment type="caution">
    <text evidence="7">Lacks conserved residue(s) required for the propagation of feature annotation.</text>
</comment>
<dbReference type="EMBL" id="QUMS01000001">
    <property type="protein sequence ID" value="REG11453.1"/>
    <property type="molecule type" value="Genomic_DNA"/>
</dbReference>
<dbReference type="PANTHER" id="PTHR21090:SF5">
    <property type="entry name" value="PENTAFUNCTIONAL AROM POLYPEPTIDE"/>
    <property type="match status" value="1"/>
</dbReference>
<name>A0A347ZRR2_9CHLR</name>
<reference evidence="9 10" key="1">
    <citation type="submission" date="2018-08" db="EMBL/GenBank/DDBJ databases">
        <title>Genomic Encyclopedia of Type Strains, Phase IV (KMG-IV): sequencing the most valuable type-strain genomes for metagenomic binning, comparative biology and taxonomic classification.</title>
        <authorList>
            <person name="Goeker M."/>
        </authorList>
    </citation>
    <scope>NUCLEOTIDE SEQUENCE [LARGE SCALE GENOMIC DNA]</scope>
    <source>
        <strain evidence="9 10">DSM 23923</strain>
    </source>
</reference>
<dbReference type="InterPro" id="IPR006264">
    <property type="entry name" value="EPSP_synthase"/>
</dbReference>
<evidence type="ECO:0000259" key="8">
    <source>
        <dbReference type="Pfam" id="PF00275"/>
    </source>
</evidence>
<dbReference type="PIRSF" id="PIRSF000505">
    <property type="entry name" value="EPSPS"/>
    <property type="match status" value="1"/>
</dbReference>
<dbReference type="GO" id="GO:0003866">
    <property type="term" value="F:3-phosphoshikimate 1-carboxyvinyltransferase activity"/>
    <property type="evidence" value="ECO:0007669"/>
    <property type="project" value="UniProtKB-UniRule"/>
</dbReference>
<dbReference type="Gene3D" id="3.65.10.10">
    <property type="entry name" value="Enolpyruvate transferase domain"/>
    <property type="match status" value="2"/>
</dbReference>
<sequence length="439" mass="46473">MQSEPVTQAVSSLPIVPIAHPLNASLRVPGSKSITNRALLLAALAEGITRLHNALFSDDSLYLVSALQGLGFNVEINPKEAIMTVNGLGGRIPAGHADLYIGNAGTTARFLTAFLTLGQGDYVLDGEARMRERPIGDLVAALEQLGAQVSATPNQGMLCPPVSIHANGLPGGRAAIAGDISSQFLSALLMVAPYAREGVALEITTDLNSQPYVGMTLGLMAEFGVVVEHEDFHRFSIIPTQYSPREAFWIEPDASAAATFFAAPALCGGSVCVEGLGRFSAQGDIRFLEVLAQMGCGIQEGTQGITVSAPPSGQALQGVDVDMSTMPDTAQTLAVVAPFASSPTHIRGIASARYKECDRISATVTELRRLGVQVDEHQDGMTIYPAQTIQPAAIQTYNDHRMAMAFSLLGLRAPGVQIENPGCVSKTFPEFFQVLELLR</sequence>
<feature type="binding site" evidence="7">
    <location>
        <position position="182"/>
    </location>
    <ligand>
        <name>3-phosphoshikimate</name>
        <dbReference type="ChEBI" id="CHEBI:145989"/>
    </ligand>
</feature>
<feature type="binding site" evidence="7">
    <location>
        <position position="355"/>
    </location>
    <ligand>
        <name>3-phosphoshikimate</name>
        <dbReference type="ChEBI" id="CHEBI:145989"/>
    </ligand>
</feature>
<keyword evidence="5 7" id="KW-0057">Aromatic amino acid biosynthesis</keyword>
<comment type="pathway">
    <text evidence="1 7">Metabolic intermediate biosynthesis; chorismate biosynthesis; chorismate from D-erythrose 4-phosphate and phosphoenolpyruvate: step 6/7.</text>
</comment>
<feature type="domain" description="Enolpyruvate transferase" evidence="8">
    <location>
        <begin position="20"/>
        <end position="435"/>
    </location>
</feature>
<dbReference type="HAMAP" id="MF_00210">
    <property type="entry name" value="EPSP_synth"/>
    <property type="match status" value="1"/>
</dbReference>
<dbReference type="UniPathway" id="UPA00053">
    <property type="reaction ID" value="UER00089"/>
</dbReference>
<feature type="binding site" evidence="7">
    <location>
        <position position="37"/>
    </location>
    <ligand>
        <name>3-phosphoshikimate</name>
        <dbReference type="ChEBI" id="CHEBI:145989"/>
    </ligand>
</feature>
<feature type="binding site" evidence="7">
    <location>
        <position position="181"/>
    </location>
    <ligand>
        <name>3-phosphoshikimate</name>
        <dbReference type="ChEBI" id="CHEBI:145989"/>
    </ligand>
</feature>
<dbReference type="PROSITE" id="PS00104">
    <property type="entry name" value="EPSP_SYNTHASE_1"/>
    <property type="match status" value="1"/>
</dbReference>
<dbReference type="RefSeq" id="WP_116224585.1">
    <property type="nucleotide sequence ID" value="NZ_AP018437.1"/>
</dbReference>
<feature type="binding site" evidence="7">
    <location>
        <position position="33"/>
    </location>
    <ligand>
        <name>3-phosphoshikimate</name>
        <dbReference type="ChEBI" id="CHEBI:145989"/>
    </ligand>
</feature>
<dbReference type="Proteomes" id="UP000256388">
    <property type="component" value="Unassembled WGS sequence"/>
</dbReference>
<dbReference type="PROSITE" id="PS00885">
    <property type="entry name" value="EPSP_SYNTHASE_2"/>
    <property type="match status" value="1"/>
</dbReference>
<dbReference type="AlphaFoldDB" id="A0A347ZRR2"/>
<feature type="binding site" evidence="7">
    <location>
        <position position="32"/>
    </location>
    <ligand>
        <name>3-phosphoshikimate</name>
        <dbReference type="ChEBI" id="CHEBI:145989"/>
    </ligand>
</feature>
<keyword evidence="4 7" id="KW-0808">Transferase</keyword>
<evidence type="ECO:0000256" key="5">
    <source>
        <dbReference type="ARBA" id="ARBA00023141"/>
    </source>
</evidence>
<evidence type="ECO:0000256" key="4">
    <source>
        <dbReference type="ARBA" id="ARBA00022679"/>
    </source>
</evidence>
<dbReference type="PANTHER" id="PTHR21090">
    <property type="entry name" value="AROM/DEHYDROQUINATE SYNTHASE"/>
    <property type="match status" value="1"/>
</dbReference>
<comment type="similarity">
    <text evidence="2 7">Belongs to the EPSP synthase family.</text>
</comment>
<comment type="caution">
    <text evidence="9">The sequence shown here is derived from an EMBL/GenBank/DDBJ whole genome shotgun (WGS) entry which is preliminary data.</text>
</comment>
<comment type="subcellular location">
    <subcellularLocation>
        <location evidence="7">Cytoplasm</location>
    </subcellularLocation>
</comment>
<gene>
    <name evidence="7" type="primary">aroA</name>
    <name evidence="9" type="ORF">DFR64_1340</name>
</gene>
<feature type="binding site" evidence="7">
    <location>
        <position position="401"/>
    </location>
    <ligand>
        <name>phosphoenolpyruvate</name>
        <dbReference type="ChEBI" id="CHEBI:58702"/>
    </ligand>
</feature>
<dbReference type="GO" id="GO:0008652">
    <property type="term" value="P:amino acid biosynthetic process"/>
    <property type="evidence" value="ECO:0007669"/>
    <property type="project" value="UniProtKB-KW"/>
</dbReference>
<feature type="binding site" evidence="7">
    <location>
        <position position="426"/>
    </location>
    <ligand>
        <name>phosphoenolpyruvate</name>
        <dbReference type="ChEBI" id="CHEBI:58702"/>
    </ligand>
</feature>
<feature type="binding site" evidence="7">
    <location>
        <position position="328"/>
    </location>
    <ligand>
        <name>3-phosphoshikimate</name>
        <dbReference type="ChEBI" id="CHEBI:145989"/>
    </ligand>
</feature>
<evidence type="ECO:0000313" key="9">
    <source>
        <dbReference type="EMBL" id="REG11453.1"/>
    </source>
</evidence>
<keyword evidence="3 7" id="KW-0028">Amino-acid biosynthesis</keyword>
<dbReference type="GO" id="GO:0009423">
    <property type="term" value="P:chorismate biosynthetic process"/>
    <property type="evidence" value="ECO:0007669"/>
    <property type="project" value="UniProtKB-UniRule"/>
</dbReference>
<dbReference type="InterPro" id="IPR023193">
    <property type="entry name" value="EPSP_synthase_CS"/>
</dbReference>
<dbReference type="Pfam" id="PF00275">
    <property type="entry name" value="EPSP_synthase"/>
    <property type="match status" value="1"/>
</dbReference>
<dbReference type="GO" id="GO:0005737">
    <property type="term" value="C:cytoplasm"/>
    <property type="evidence" value="ECO:0007669"/>
    <property type="project" value="UniProtKB-SubCell"/>
</dbReference>
<dbReference type="OrthoDB" id="9809920at2"/>
<feature type="binding site" evidence="7">
    <location>
        <position position="32"/>
    </location>
    <ligand>
        <name>phosphoenolpyruvate</name>
        <dbReference type="ChEBI" id="CHEBI:58702"/>
    </ligand>
</feature>
<dbReference type="InterPro" id="IPR036968">
    <property type="entry name" value="Enolpyruvate_Tfrase_sf"/>
</dbReference>
<accession>A0A347ZRR2</accession>
<feature type="binding site" evidence="7">
    <location>
        <position position="209"/>
    </location>
    <ligand>
        <name>3-phosphoshikimate</name>
        <dbReference type="ChEBI" id="CHEBI:145989"/>
    </ligand>
</feature>
<comment type="catalytic activity">
    <reaction evidence="6">
        <text>3-phosphoshikimate + phosphoenolpyruvate = 5-O-(1-carboxyvinyl)-3-phosphoshikimate + phosphate</text>
        <dbReference type="Rhea" id="RHEA:21256"/>
        <dbReference type="ChEBI" id="CHEBI:43474"/>
        <dbReference type="ChEBI" id="CHEBI:57701"/>
        <dbReference type="ChEBI" id="CHEBI:58702"/>
        <dbReference type="ChEBI" id="CHEBI:145989"/>
        <dbReference type="EC" id="2.5.1.19"/>
    </reaction>
    <physiologicalReaction direction="left-to-right" evidence="6">
        <dbReference type="Rhea" id="RHEA:21257"/>
    </physiologicalReaction>
</comment>
<dbReference type="InterPro" id="IPR001986">
    <property type="entry name" value="Enolpyruvate_Tfrase_dom"/>
</dbReference>
<keyword evidence="10" id="KW-1185">Reference proteome</keyword>
<proteinExistence type="inferred from homology"/>
<dbReference type="InterPro" id="IPR013792">
    <property type="entry name" value="RNA3'P_cycl/enolpyr_Trfase_a/b"/>
</dbReference>
<comment type="subunit">
    <text evidence="7">Monomer.</text>
</comment>
<evidence type="ECO:0000256" key="7">
    <source>
        <dbReference type="HAMAP-Rule" id="MF_00210"/>
    </source>
</evidence>
<dbReference type="EC" id="2.5.1.19" evidence="7"/>